<organism evidence="2">
    <name type="scientific">Brassica napus</name>
    <name type="common">Rape</name>
    <dbReference type="NCBI Taxonomy" id="3708"/>
    <lineage>
        <taxon>Eukaryota</taxon>
        <taxon>Viridiplantae</taxon>
        <taxon>Streptophyta</taxon>
        <taxon>Embryophyta</taxon>
        <taxon>Tracheophyta</taxon>
        <taxon>Spermatophyta</taxon>
        <taxon>Magnoliopsida</taxon>
        <taxon>eudicotyledons</taxon>
        <taxon>Gunneridae</taxon>
        <taxon>Pentapetalae</taxon>
        <taxon>rosids</taxon>
        <taxon>malvids</taxon>
        <taxon>Brassicales</taxon>
        <taxon>Brassicaceae</taxon>
        <taxon>Brassiceae</taxon>
        <taxon>Brassica</taxon>
    </lineage>
</organism>
<evidence type="ECO:0000313" key="2">
    <source>
        <dbReference type="EMBL" id="CAF2093497.1"/>
    </source>
</evidence>
<dbReference type="Proteomes" id="UP001295469">
    <property type="component" value="Chromosome A05"/>
</dbReference>
<reference evidence="2" key="1">
    <citation type="submission" date="2021-01" db="EMBL/GenBank/DDBJ databases">
        <authorList>
            <consortium name="Genoscope - CEA"/>
            <person name="William W."/>
        </authorList>
    </citation>
    <scope>NUCLEOTIDE SEQUENCE</scope>
</reference>
<gene>
    <name evidence="2" type="ORF">DARMORV10_A05P01480.1</name>
</gene>
<sequence>MYFESFLFDEENKVAVLSCAANLRHKFLTRIYISDEYMEKQVYEAKISTFDWPHIITYAPSLVHIPKSTPKKRQKKQRLC</sequence>
<dbReference type="InterPro" id="IPR006527">
    <property type="entry name" value="F-box-assoc_dom_typ1"/>
</dbReference>
<name>A0A816T7I7_BRANA</name>
<dbReference type="EMBL" id="HG994359">
    <property type="protein sequence ID" value="CAF2093497.1"/>
    <property type="molecule type" value="Genomic_DNA"/>
</dbReference>
<dbReference type="AlphaFoldDB" id="A0A816T7I7"/>
<accession>A0A816T7I7</accession>
<dbReference type="Pfam" id="PF07734">
    <property type="entry name" value="FBA_1"/>
    <property type="match status" value="1"/>
</dbReference>
<evidence type="ECO:0000259" key="1">
    <source>
        <dbReference type="Pfam" id="PF07734"/>
    </source>
</evidence>
<protein>
    <submittedName>
        <fullName evidence="2">(rape) hypothetical protein</fullName>
    </submittedName>
</protein>
<feature type="domain" description="F-box associated beta-propeller type 1" evidence="1">
    <location>
        <begin position="4"/>
        <end position="65"/>
    </location>
</feature>
<proteinExistence type="predicted"/>